<feature type="region of interest" description="Disordered" evidence="1">
    <location>
        <begin position="406"/>
        <end position="430"/>
    </location>
</feature>
<dbReference type="Proteomes" id="UP000664169">
    <property type="component" value="Unassembled WGS sequence"/>
</dbReference>
<evidence type="ECO:0000313" key="3">
    <source>
        <dbReference type="Proteomes" id="UP000664169"/>
    </source>
</evidence>
<keyword evidence="3" id="KW-1185">Reference proteome</keyword>
<sequence>MFSRHWRFISSYHGQWLQLPLELLESLAYSNHFSSRPHSVDDAAFFDIVRIRRLVDEATSLSVRATNGTISSALGTSLSAGQNLHRNGAKLSGERRFRMRELAVRKLSEAYHLDEIAASVATMQSASSLDDVAKAVLQRAPNDVHAKYVNFFHEKIPSRALAESTSLLPLNEILRESSIDSATLRTRAITKVLKEDYDGAIKDLTEALNSVPRDNIQHLDRGSSNNARNETVVSCHVTRDAKHYKQRLNDDQKPTGMEAQLHFQRATVQLGLACQSVEAVLKVKWPSQQESTENTSIDSDTRFHQSLPAYQKVKLNTKRALRDLTFFLSKLEYSPGLAIKVGGTVPAAPSDKGLLQGSNNSSDHIQLEPSIKTSVTAGKTTNLDSENPSARIYQISNLFSTTPPTDLPPFPSTLSNPHEPESSKNSQTNQVMSTIRSERVTYHPLLSEALHGLLLCHSLLQTDTSTIHKYAYMVARLVSLSDGLPIFLSSRSASRADWTDILFETKDWLKLDHSWDHLCQSSRTSRERRSKLPSQPANHQNETTGNSTKSPDNDGDSNDETPSSKLPSAKQQNHHPDLKAYSLGTDRAAIIKRWIMEAPHLPDASVKPRKGKKKGGGGAP</sequence>
<name>A0A8H3FAM8_9LECA</name>
<dbReference type="OrthoDB" id="420046at2759"/>
<accession>A0A8H3FAM8</accession>
<organism evidence="2 3">
    <name type="scientific">Gomphillus americanus</name>
    <dbReference type="NCBI Taxonomy" id="1940652"/>
    <lineage>
        <taxon>Eukaryota</taxon>
        <taxon>Fungi</taxon>
        <taxon>Dikarya</taxon>
        <taxon>Ascomycota</taxon>
        <taxon>Pezizomycotina</taxon>
        <taxon>Lecanoromycetes</taxon>
        <taxon>OSLEUM clade</taxon>
        <taxon>Ostropomycetidae</taxon>
        <taxon>Ostropales</taxon>
        <taxon>Graphidaceae</taxon>
        <taxon>Gomphilloideae</taxon>
        <taxon>Gomphillus</taxon>
    </lineage>
</organism>
<feature type="region of interest" description="Disordered" evidence="1">
    <location>
        <begin position="352"/>
        <end position="387"/>
    </location>
</feature>
<evidence type="ECO:0000313" key="2">
    <source>
        <dbReference type="EMBL" id="CAF9920115.1"/>
    </source>
</evidence>
<feature type="compositionally biased region" description="Polar residues" evidence="1">
    <location>
        <begin position="371"/>
        <end position="387"/>
    </location>
</feature>
<feature type="compositionally biased region" description="Basic residues" evidence="1">
    <location>
        <begin position="607"/>
        <end position="620"/>
    </location>
</feature>
<feature type="compositionally biased region" description="Polar residues" evidence="1">
    <location>
        <begin position="560"/>
        <end position="571"/>
    </location>
</feature>
<gene>
    <name evidence="2" type="ORF">GOMPHAMPRED_001981</name>
</gene>
<evidence type="ECO:0000256" key="1">
    <source>
        <dbReference type="SAM" id="MobiDB-lite"/>
    </source>
</evidence>
<feature type="region of interest" description="Disordered" evidence="1">
    <location>
        <begin position="522"/>
        <end position="582"/>
    </location>
</feature>
<protein>
    <submittedName>
        <fullName evidence="2">Uncharacterized protein</fullName>
    </submittedName>
</protein>
<comment type="caution">
    <text evidence="2">The sequence shown here is derived from an EMBL/GenBank/DDBJ whole genome shotgun (WGS) entry which is preliminary data.</text>
</comment>
<proteinExistence type="predicted"/>
<feature type="compositionally biased region" description="Polar residues" evidence="1">
    <location>
        <begin position="532"/>
        <end position="550"/>
    </location>
</feature>
<dbReference type="AlphaFoldDB" id="A0A8H3FAM8"/>
<dbReference type="EMBL" id="CAJPDQ010000015">
    <property type="protein sequence ID" value="CAF9920115.1"/>
    <property type="molecule type" value="Genomic_DNA"/>
</dbReference>
<reference evidence="2" key="1">
    <citation type="submission" date="2021-03" db="EMBL/GenBank/DDBJ databases">
        <authorList>
            <person name="Tagirdzhanova G."/>
        </authorList>
    </citation>
    <scope>NUCLEOTIDE SEQUENCE</scope>
</reference>
<feature type="region of interest" description="Disordered" evidence="1">
    <location>
        <begin position="597"/>
        <end position="620"/>
    </location>
</feature>